<dbReference type="GeneID" id="36329200"/>
<evidence type="ECO:0000313" key="2">
    <source>
        <dbReference type="Proteomes" id="UP000194127"/>
    </source>
</evidence>
<dbReference type="OrthoDB" id="10275259at2759"/>
<organism evidence="1 2">
    <name type="scientific">Postia placenta MAD-698-R-SB12</name>
    <dbReference type="NCBI Taxonomy" id="670580"/>
    <lineage>
        <taxon>Eukaryota</taxon>
        <taxon>Fungi</taxon>
        <taxon>Dikarya</taxon>
        <taxon>Basidiomycota</taxon>
        <taxon>Agaricomycotina</taxon>
        <taxon>Agaricomycetes</taxon>
        <taxon>Polyporales</taxon>
        <taxon>Adustoporiaceae</taxon>
        <taxon>Rhodonia</taxon>
    </lineage>
</organism>
<accession>A0A1X6NBJ3</accession>
<reference evidence="1 2" key="1">
    <citation type="submission" date="2017-04" db="EMBL/GenBank/DDBJ databases">
        <title>Genome Sequence of the Model Brown-Rot Fungus Postia placenta SB12.</title>
        <authorList>
            <consortium name="DOE Joint Genome Institute"/>
            <person name="Gaskell J."/>
            <person name="Kersten P."/>
            <person name="Larrondo L.F."/>
            <person name="Canessa P."/>
            <person name="Martinez D."/>
            <person name="Hibbett D."/>
            <person name="Schmoll M."/>
            <person name="Kubicek C.P."/>
            <person name="Martinez A.T."/>
            <person name="Yadav J."/>
            <person name="Master E."/>
            <person name="Magnuson J.K."/>
            <person name="James T."/>
            <person name="Yaver D."/>
            <person name="Berka R."/>
            <person name="Labutti K."/>
            <person name="Lipzen A."/>
            <person name="Aerts A."/>
            <person name="Barry K."/>
            <person name="Henrissat B."/>
            <person name="Blanchette R."/>
            <person name="Grigoriev I."/>
            <person name="Cullen D."/>
        </authorList>
    </citation>
    <scope>NUCLEOTIDE SEQUENCE [LARGE SCALE GENOMIC DNA]</scope>
    <source>
        <strain evidence="1 2">MAD-698-R-SB12</strain>
    </source>
</reference>
<dbReference type="EMBL" id="KZ110592">
    <property type="protein sequence ID" value="OSX65971.1"/>
    <property type="molecule type" value="Genomic_DNA"/>
</dbReference>
<dbReference type="RefSeq" id="XP_024342765.1">
    <property type="nucleotide sequence ID" value="XM_024484251.1"/>
</dbReference>
<name>A0A1X6NBJ3_9APHY</name>
<gene>
    <name evidence="1" type="ORF">POSPLADRAFT_1132752</name>
</gene>
<protein>
    <submittedName>
        <fullName evidence="1">Uncharacterized protein</fullName>
    </submittedName>
</protein>
<sequence length="766" mass="85505">MPSAVLTVDSEDVIEKLRKAWIGQRQRRREDAQKRLGLLARREGRHIMVQPFPNEIWLDIFKGLAKEGEYDALERCREACREFETMARECLRSIMLFKNIEEVERIKVDASGGRLRRWGGPQMVSIIGGDRKDGRRPIPHLATFASKLAGRWLRIQTLSITDAVWRTRDLDLDAVLRDLAASTIIDLHLVDVTLPSILTLGRLVCALPHLEALYLKDVQFTQNPFDAGTLSRFQLLPHPQLKRLALTHQYSGTELRPSFVEWIDLMIALSFRRRAVAPNLAQRSPWTAVRQLTLANATFPSVTTFARFLCALPALDSLHLCRSCAFVKHGFDLRSVPVPPGIPLQLAVVQLTDGFCIDSEPCSVTDLVDFFVATGLGKSLRRIKACLSPILRVANEVDVTLNRLVKHSAQSLRHLSLDSTLSYWISNDTYEWVHSDHSAAPYFDVSENTCLERLDLTVQVTHQEMTHSCVPMVEILSQVTSTHISIIQVHFTSYCQPGELGVELDVDLEKLMEGFPQLDAVLSAPIFDGLTHVVVDVTTLDSSDVRDRDSAHELRLCLPVLDARGILGLSRIGLYLDEEIGEWKRLGIDNATTGATLHEAEADAYTDTQRPSSNLVYTQVPAASACGDGIAFPDAAAGSGTSMVVFAPDDHMPYVMLMPSVDVFGLYVEEADVLKLGVSGGHPEQSIDENQRSEELVSRMSRKSCGGRLSDVCRAWFDRRARGMWTGSAATRAARDSKREKREVGNIASRRCLRVKFLSAYKLNDP</sequence>
<evidence type="ECO:0000313" key="1">
    <source>
        <dbReference type="EMBL" id="OSX65971.1"/>
    </source>
</evidence>
<proteinExistence type="predicted"/>
<dbReference type="AlphaFoldDB" id="A0A1X6NBJ3"/>
<dbReference type="Proteomes" id="UP000194127">
    <property type="component" value="Unassembled WGS sequence"/>
</dbReference>
<keyword evidence="2" id="KW-1185">Reference proteome</keyword>